<organism evidence="3 4">
    <name type="scientific">Tichowtungia aerotolerans</name>
    <dbReference type="NCBI Taxonomy" id="2697043"/>
    <lineage>
        <taxon>Bacteria</taxon>
        <taxon>Pseudomonadati</taxon>
        <taxon>Kiritimatiellota</taxon>
        <taxon>Tichowtungiia</taxon>
        <taxon>Tichowtungiales</taxon>
        <taxon>Tichowtungiaceae</taxon>
        <taxon>Tichowtungia</taxon>
    </lineage>
</organism>
<accession>A0A6P1MC66</accession>
<dbReference type="Proteomes" id="UP000464954">
    <property type="component" value="Chromosome"/>
</dbReference>
<keyword evidence="4" id="KW-1185">Reference proteome</keyword>
<keyword evidence="2" id="KW-0456">Lyase</keyword>
<dbReference type="RefSeq" id="WP_160629333.1">
    <property type="nucleotide sequence ID" value="NZ_CP047593.1"/>
</dbReference>
<sequence length="320" mass="35988">MKKISDGVWPVMLTPFKGKDQIDFNGLEELTEWYISQGVHGLFSACLSSEALEMGDASKLALVKRVVEIADGRIPVVAGVMGVVSRSKRVEMAHEVLEIGAAAAVLTFSDLVHQGASDEEWMREMDRHLNSLKGCPLGVYECPFPYHRMMTPELTDYVSDHPEFLFLKETSGRLPEMVRKRQAGKKFGLKVFSADALTILEAMKGGLNGFSGLQTNLWPALHVKLFACWQDNPLLAKRLQQFFIDYQWVLHRSYPASAKLYLKMAYDLNIETLSFLEDASVGLGDQEWISELVQAVHDFMGQINVHLPIGRCVSNYRMGR</sequence>
<dbReference type="AlphaFoldDB" id="A0A6P1MC66"/>
<dbReference type="Gene3D" id="3.20.20.70">
    <property type="entry name" value="Aldolase class I"/>
    <property type="match status" value="1"/>
</dbReference>
<dbReference type="PANTHER" id="PTHR12128:SF66">
    <property type="entry name" value="4-HYDROXY-2-OXOGLUTARATE ALDOLASE, MITOCHONDRIAL"/>
    <property type="match status" value="1"/>
</dbReference>
<comment type="similarity">
    <text evidence="1">Belongs to the DapA family.</text>
</comment>
<dbReference type="SMART" id="SM01130">
    <property type="entry name" value="DHDPS"/>
    <property type="match status" value="1"/>
</dbReference>
<name>A0A6P1MC66_9BACT</name>
<dbReference type="SUPFAM" id="SSF51569">
    <property type="entry name" value="Aldolase"/>
    <property type="match status" value="1"/>
</dbReference>
<reference evidence="3 4" key="1">
    <citation type="submission" date="2020-01" db="EMBL/GenBank/DDBJ databases">
        <title>Ponticoccus aerotolerans gen. nov., sp. nov., an anaerobic bacterium and proposal of Ponticoccusceae fam. nov., Ponticoccusles ord. nov. and Ponticoccuse classis nov. in the phylum Kiritimatiellaeota.</title>
        <authorList>
            <person name="Zhou L.Y."/>
            <person name="Du Z.J."/>
        </authorList>
    </citation>
    <scope>NUCLEOTIDE SEQUENCE [LARGE SCALE GENOMIC DNA]</scope>
    <source>
        <strain evidence="3 4">S-5007</strain>
    </source>
</reference>
<dbReference type="PANTHER" id="PTHR12128">
    <property type="entry name" value="DIHYDRODIPICOLINATE SYNTHASE"/>
    <property type="match status" value="1"/>
</dbReference>
<dbReference type="CDD" id="cd00408">
    <property type="entry name" value="DHDPS-like"/>
    <property type="match status" value="1"/>
</dbReference>
<evidence type="ECO:0000313" key="3">
    <source>
        <dbReference type="EMBL" id="QHI70154.1"/>
    </source>
</evidence>
<proteinExistence type="inferred from homology"/>
<dbReference type="EMBL" id="CP047593">
    <property type="protein sequence ID" value="QHI70154.1"/>
    <property type="molecule type" value="Genomic_DNA"/>
</dbReference>
<evidence type="ECO:0000313" key="4">
    <source>
        <dbReference type="Proteomes" id="UP000464954"/>
    </source>
</evidence>
<evidence type="ECO:0000256" key="2">
    <source>
        <dbReference type="ARBA" id="ARBA00023239"/>
    </source>
</evidence>
<dbReference type="InterPro" id="IPR002220">
    <property type="entry name" value="DapA-like"/>
</dbReference>
<gene>
    <name evidence="3" type="ORF">GT409_12095</name>
</gene>
<dbReference type="GO" id="GO:0008840">
    <property type="term" value="F:4-hydroxy-tetrahydrodipicolinate synthase activity"/>
    <property type="evidence" value="ECO:0007669"/>
    <property type="project" value="TreeGrafter"/>
</dbReference>
<dbReference type="Pfam" id="PF00701">
    <property type="entry name" value="DHDPS"/>
    <property type="match status" value="1"/>
</dbReference>
<protein>
    <recommendedName>
        <fullName evidence="5">Dihydrodipicolinate synthase family protein</fullName>
    </recommendedName>
</protein>
<evidence type="ECO:0008006" key="5">
    <source>
        <dbReference type="Google" id="ProtNLM"/>
    </source>
</evidence>
<evidence type="ECO:0000256" key="1">
    <source>
        <dbReference type="ARBA" id="ARBA00007592"/>
    </source>
</evidence>
<dbReference type="InterPro" id="IPR013785">
    <property type="entry name" value="Aldolase_TIM"/>
</dbReference>
<dbReference type="KEGG" id="taer:GT409_12095"/>